<keyword evidence="10" id="KW-1185">Reference proteome</keyword>
<dbReference type="Gene3D" id="3.30.565.10">
    <property type="entry name" value="Histidine kinase-like ATPase, C-terminal domain"/>
    <property type="match status" value="1"/>
</dbReference>
<dbReference type="Proteomes" id="UP000240357">
    <property type="component" value="Unassembled WGS sequence"/>
</dbReference>
<dbReference type="PRINTS" id="PR00344">
    <property type="entry name" value="BCTRLSENSOR"/>
</dbReference>
<feature type="domain" description="Histidine kinase" evidence="8">
    <location>
        <begin position="501"/>
        <end position="740"/>
    </location>
</feature>
<evidence type="ECO:0000313" key="10">
    <source>
        <dbReference type="Proteomes" id="UP000240357"/>
    </source>
</evidence>
<dbReference type="InterPro" id="IPR011990">
    <property type="entry name" value="TPR-like_helical_dom_sf"/>
</dbReference>
<dbReference type="Gene3D" id="1.25.40.10">
    <property type="entry name" value="Tetratricopeptide repeat domain"/>
    <property type="match status" value="3"/>
</dbReference>
<dbReference type="PANTHER" id="PTHR43065:SF42">
    <property type="entry name" value="TWO-COMPONENT SENSOR PPRA"/>
    <property type="match status" value="1"/>
</dbReference>
<dbReference type="Pfam" id="PF00512">
    <property type="entry name" value="HisKA"/>
    <property type="match status" value="1"/>
</dbReference>
<feature type="transmembrane region" description="Helical" evidence="6">
    <location>
        <begin position="434"/>
        <end position="455"/>
    </location>
</feature>
<evidence type="ECO:0000259" key="8">
    <source>
        <dbReference type="PROSITE" id="PS50109"/>
    </source>
</evidence>
<dbReference type="InterPro" id="IPR019734">
    <property type="entry name" value="TPR_rpt"/>
</dbReference>
<feature type="chain" id="PRO_5015424065" description="histidine kinase" evidence="7">
    <location>
        <begin position="20"/>
        <end position="743"/>
    </location>
</feature>
<dbReference type="CDD" id="cd00082">
    <property type="entry name" value="HisKA"/>
    <property type="match status" value="1"/>
</dbReference>
<feature type="coiled-coil region" evidence="5">
    <location>
        <begin position="455"/>
        <end position="489"/>
    </location>
</feature>
<dbReference type="SUPFAM" id="SSF47384">
    <property type="entry name" value="Homodimeric domain of signal transducing histidine kinase"/>
    <property type="match status" value="1"/>
</dbReference>
<dbReference type="SMART" id="SM00028">
    <property type="entry name" value="TPR"/>
    <property type="match status" value="7"/>
</dbReference>
<comment type="catalytic activity">
    <reaction evidence="1">
        <text>ATP + protein L-histidine = ADP + protein N-phospho-L-histidine.</text>
        <dbReference type="EC" id="2.7.13.3"/>
    </reaction>
</comment>
<dbReference type="SMART" id="SM00388">
    <property type="entry name" value="HisKA"/>
    <property type="match status" value="1"/>
</dbReference>
<dbReference type="EC" id="2.7.13.3" evidence="2"/>
<evidence type="ECO:0000313" key="9">
    <source>
        <dbReference type="EMBL" id="PSR56949.1"/>
    </source>
</evidence>
<dbReference type="Pfam" id="PF13424">
    <property type="entry name" value="TPR_12"/>
    <property type="match status" value="2"/>
</dbReference>
<comment type="caution">
    <text evidence="9">The sequence shown here is derived from an EMBL/GenBank/DDBJ whole genome shotgun (WGS) entry which is preliminary data.</text>
</comment>
<organism evidence="9 10">
    <name type="scientific">Adhaeribacter arboris</name>
    <dbReference type="NCBI Taxonomy" id="2072846"/>
    <lineage>
        <taxon>Bacteria</taxon>
        <taxon>Pseudomonadati</taxon>
        <taxon>Bacteroidota</taxon>
        <taxon>Cytophagia</taxon>
        <taxon>Cytophagales</taxon>
        <taxon>Hymenobacteraceae</taxon>
        <taxon>Adhaeribacter</taxon>
    </lineage>
</organism>
<dbReference type="InterPro" id="IPR003661">
    <property type="entry name" value="HisK_dim/P_dom"/>
</dbReference>
<dbReference type="OrthoDB" id="9806995at2"/>
<dbReference type="PROSITE" id="PS50109">
    <property type="entry name" value="HIS_KIN"/>
    <property type="match status" value="1"/>
</dbReference>
<evidence type="ECO:0000256" key="2">
    <source>
        <dbReference type="ARBA" id="ARBA00012438"/>
    </source>
</evidence>
<dbReference type="InterPro" id="IPR003594">
    <property type="entry name" value="HATPase_dom"/>
</dbReference>
<dbReference type="AlphaFoldDB" id="A0A2T2YN90"/>
<dbReference type="PROSITE" id="PS50005">
    <property type="entry name" value="TPR"/>
    <property type="match status" value="1"/>
</dbReference>
<dbReference type="EMBL" id="PYFT01000001">
    <property type="protein sequence ID" value="PSR56949.1"/>
    <property type="molecule type" value="Genomic_DNA"/>
</dbReference>
<evidence type="ECO:0000256" key="5">
    <source>
        <dbReference type="SAM" id="Coils"/>
    </source>
</evidence>
<reference evidence="9 10" key="1">
    <citation type="submission" date="2018-03" db="EMBL/GenBank/DDBJ databases">
        <title>Adhaeribacter sp. HMF7605 Genome sequencing and assembly.</title>
        <authorList>
            <person name="Kang H."/>
            <person name="Kang J."/>
            <person name="Cha I."/>
            <person name="Kim H."/>
            <person name="Joh K."/>
        </authorList>
    </citation>
    <scope>NUCLEOTIDE SEQUENCE [LARGE SCALE GENOMIC DNA]</scope>
    <source>
        <strain evidence="9 10">HMF7605</strain>
    </source>
</reference>
<dbReference type="InterPro" id="IPR004358">
    <property type="entry name" value="Sig_transdc_His_kin-like_C"/>
</dbReference>
<name>A0A2T2YN90_9BACT</name>
<dbReference type="SMART" id="SM00387">
    <property type="entry name" value="HATPase_c"/>
    <property type="match status" value="1"/>
</dbReference>
<evidence type="ECO:0000256" key="4">
    <source>
        <dbReference type="PROSITE-ProRule" id="PRU00339"/>
    </source>
</evidence>
<keyword evidence="7" id="KW-0732">Signal</keyword>
<dbReference type="GO" id="GO:0000155">
    <property type="term" value="F:phosphorelay sensor kinase activity"/>
    <property type="evidence" value="ECO:0007669"/>
    <property type="project" value="InterPro"/>
</dbReference>
<sequence length="743" mass="83182">MKGCLLALLLFFRVTIVPAQGTQTESLDLLIGKAKADTAKINLTNKKIRLLIRENLDSAEKLSLKTLDKAKKIGYSFGEANARINLASSFSMKGNFPPAAQNLKIAQSIFQELKDSLSLSSTYSTYGLYYGIQSKYDSSIFYLEKAISIAERNHYRERLATYYSNIAIGYQMRSNFKKALEYQQKSLDLALADKDFANQAFTRLNMGLVYAQMNDTLRGRRALFEAIRLAKKEGIKSVELYAYSNLANAYNLKKEAQKCYEYAVKAALLGGEMADYSIQAASLAKAAGAAAAQKKFSRANTLAQQAMQIADTAGQNYIIFQTYATMGSILKQQSQFSEAIPYLEKSVATLEKTDLYNEEAGSTFKNLSQCYEQTGNFRKALAYYKTSAQIADSVLNRGNIREVTELSMNYEFTKKQEAQRIEQKNKDAIVQARLIALLIGLGLTLILAVVSLRAYRNKQKANSLLQQQKKEIENTLTRLKNTQAQLIQSEKMASLGELTAGIAHEIQNPLNFVNNFSEVSAELLDELTEELQKGDTEEAIVLAGDVKENLKKIRHHGKRADLIVKGMLEHSRISTGEKQLTNINFLTQEYVRLAYRGLLVKDRHVNVNLVTDFDNNLEKLEVIPQELGRVLINLLNNAFYATQQKKAQLNGQYKPEIMVSTTQHNGKVEITVRDNGIGLPEELKSKIFQPFFTTKPTGQGTGLGLSLSYDIITKGHGGELKVETKEGEFTEFKITLFRDVVRG</sequence>
<gene>
    <name evidence="9" type="ORF">AHMF7605_27370</name>
</gene>
<dbReference type="Pfam" id="PF02518">
    <property type="entry name" value="HATPase_c"/>
    <property type="match status" value="1"/>
</dbReference>
<dbReference type="InterPro" id="IPR005467">
    <property type="entry name" value="His_kinase_dom"/>
</dbReference>
<dbReference type="InterPro" id="IPR036890">
    <property type="entry name" value="HATPase_C_sf"/>
</dbReference>
<keyword evidence="5" id="KW-0175">Coiled coil</keyword>
<keyword evidence="6" id="KW-0812">Transmembrane</keyword>
<keyword evidence="6" id="KW-1133">Transmembrane helix</keyword>
<feature type="repeat" description="TPR" evidence="4">
    <location>
        <begin position="120"/>
        <end position="153"/>
    </location>
</feature>
<keyword evidence="3" id="KW-0597">Phosphoprotein</keyword>
<keyword evidence="9" id="KW-0808">Transferase</keyword>
<keyword evidence="6" id="KW-0472">Membrane</keyword>
<dbReference type="RefSeq" id="WP_106933120.1">
    <property type="nucleotide sequence ID" value="NZ_PYFT01000001.1"/>
</dbReference>
<proteinExistence type="predicted"/>
<evidence type="ECO:0000256" key="6">
    <source>
        <dbReference type="SAM" id="Phobius"/>
    </source>
</evidence>
<dbReference type="InterPro" id="IPR036097">
    <property type="entry name" value="HisK_dim/P_sf"/>
</dbReference>
<evidence type="ECO:0000256" key="3">
    <source>
        <dbReference type="ARBA" id="ARBA00022553"/>
    </source>
</evidence>
<feature type="signal peptide" evidence="7">
    <location>
        <begin position="1"/>
        <end position="19"/>
    </location>
</feature>
<evidence type="ECO:0000256" key="7">
    <source>
        <dbReference type="SAM" id="SignalP"/>
    </source>
</evidence>
<accession>A0A2T2YN90</accession>
<dbReference type="Gene3D" id="1.10.287.130">
    <property type="match status" value="1"/>
</dbReference>
<keyword evidence="9" id="KW-0418">Kinase</keyword>
<keyword evidence="4" id="KW-0802">TPR repeat</keyword>
<dbReference type="PANTHER" id="PTHR43065">
    <property type="entry name" value="SENSOR HISTIDINE KINASE"/>
    <property type="match status" value="1"/>
</dbReference>
<protein>
    <recommendedName>
        <fullName evidence="2">histidine kinase</fullName>
        <ecNumber evidence="2">2.7.13.3</ecNumber>
    </recommendedName>
</protein>
<evidence type="ECO:0000256" key="1">
    <source>
        <dbReference type="ARBA" id="ARBA00000085"/>
    </source>
</evidence>
<dbReference type="SUPFAM" id="SSF48452">
    <property type="entry name" value="TPR-like"/>
    <property type="match status" value="2"/>
</dbReference>
<dbReference type="SUPFAM" id="SSF55874">
    <property type="entry name" value="ATPase domain of HSP90 chaperone/DNA topoisomerase II/histidine kinase"/>
    <property type="match status" value="1"/>
</dbReference>